<accession>A0A3B0ZJA5</accession>
<evidence type="ECO:0000313" key="2">
    <source>
        <dbReference type="EMBL" id="VAW93548.1"/>
    </source>
</evidence>
<dbReference type="InterPro" id="IPR023577">
    <property type="entry name" value="CYTH_domain"/>
</dbReference>
<dbReference type="EMBL" id="UOFS01000013">
    <property type="protein sequence ID" value="VAW93548.1"/>
    <property type="molecule type" value="Genomic_DNA"/>
</dbReference>
<dbReference type="PANTHER" id="PTHR40114">
    <property type="entry name" value="SLR0698 PROTEIN"/>
    <property type="match status" value="1"/>
</dbReference>
<dbReference type="CDD" id="cd07891">
    <property type="entry name" value="CYTH-like_CthTTM-like_1"/>
    <property type="match status" value="1"/>
</dbReference>
<reference evidence="2" key="1">
    <citation type="submission" date="2018-06" db="EMBL/GenBank/DDBJ databases">
        <authorList>
            <person name="Zhirakovskaya E."/>
        </authorList>
    </citation>
    <scope>NUCLEOTIDE SEQUENCE</scope>
</reference>
<dbReference type="InterPro" id="IPR012042">
    <property type="entry name" value="NeuTTM/CthTTM-like"/>
</dbReference>
<dbReference type="SUPFAM" id="SSF55154">
    <property type="entry name" value="CYTH-like phosphatases"/>
    <property type="match status" value="1"/>
</dbReference>
<feature type="domain" description="CYTH" evidence="1">
    <location>
        <begin position="2"/>
        <end position="149"/>
    </location>
</feature>
<dbReference type="Gene3D" id="2.40.320.10">
    <property type="entry name" value="Hypothetical Protein Pfu-838710-001"/>
    <property type="match status" value="1"/>
</dbReference>
<organism evidence="2">
    <name type="scientific">hydrothermal vent metagenome</name>
    <dbReference type="NCBI Taxonomy" id="652676"/>
    <lineage>
        <taxon>unclassified sequences</taxon>
        <taxon>metagenomes</taxon>
        <taxon>ecological metagenomes</taxon>
    </lineage>
</organism>
<evidence type="ECO:0000259" key="1">
    <source>
        <dbReference type="PROSITE" id="PS51707"/>
    </source>
</evidence>
<proteinExistence type="predicted"/>
<name>A0A3B0ZJA5_9ZZZZ</name>
<dbReference type="PANTHER" id="PTHR40114:SF1">
    <property type="entry name" value="SLR0698 PROTEIN"/>
    <property type="match status" value="1"/>
</dbReference>
<dbReference type="InterPro" id="IPR033469">
    <property type="entry name" value="CYTH-like_dom_sf"/>
</dbReference>
<dbReference type="Pfam" id="PF01928">
    <property type="entry name" value="CYTH"/>
    <property type="match status" value="1"/>
</dbReference>
<dbReference type="SMART" id="SM01118">
    <property type="entry name" value="CYTH"/>
    <property type="match status" value="1"/>
</dbReference>
<dbReference type="AlphaFoldDB" id="A0A3B0ZJA5"/>
<dbReference type="PIRSF" id="PIRSF016487">
    <property type="entry name" value="CYTH_UCP016487"/>
    <property type="match status" value="1"/>
</dbReference>
<dbReference type="PROSITE" id="PS51707">
    <property type="entry name" value="CYTH"/>
    <property type="match status" value="1"/>
</dbReference>
<gene>
    <name evidence="2" type="ORF">MNBD_GAMMA22-777</name>
</gene>
<protein>
    <recommendedName>
        <fullName evidence="1">CYTH domain-containing protein</fullName>
    </recommendedName>
</protein>
<sequence>MALEIERKYLLKNDSWRSLCCEGKKYIQGYLIGSDLASVRIRLEGDNAFLNIKSMSLGIVRSEYEYVLPNDDAVEMLENLCVKPLISKTRYIVIYQNKKWEIDVFEGDNSGLIVAEIELQSESEKFGIPDFIDKEVSDDPRYYNVNLVEHPYSQW</sequence>